<gene>
    <name evidence="2" type="ORF">MAXJ12_36543</name>
</gene>
<sequence>GETTHWTADMMAQAAAISASAVRRIWKAHGLAPHRWRQFKLSNDPKFVDKLRDVVGLYLDPPAHAIVLSVDEKSQIQALDRTQPGLPMKKGRLGTMTHDYKRNGTTTLFAALNVLDGTVIGRNMQRHRHQEFIRFLNAINAEVPTDKAVHVVLDNYAPHKHPKVRAWLDRHERFTFHFTPTSCSWLNAVEGFFAKLSKRRLKRGVFHSVVDLQAAINR</sequence>
<dbReference type="InterPro" id="IPR052702">
    <property type="entry name" value="MscS-like_channel"/>
</dbReference>
<dbReference type="PANTHER" id="PTHR30347">
    <property type="entry name" value="POTASSIUM CHANNEL RELATED"/>
    <property type="match status" value="1"/>
</dbReference>
<dbReference type="Pfam" id="PF13358">
    <property type="entry name" value="DDE_3"/>
    <property type="match status" value="1"/>
</dbReference>
<dbReference type="Proteomes" id="UP000003250">
    <property type="component" value="Unassembled WGS sequence"/>
</dbReference>
<feature type="domain" description="Tc1-like transposase DDE" evidence="1">
    <location>
        <begin position="68"/>
        <end position="211"/>
    </location>
</feature>
<dbReference type="GO" id="GO:0003676">
    <property type="term" value="F:nucleic acid binding"/>
    <property type="evidence" value="ECO:0007669"/>
    <property type="project" value="InterPro"/>
</dbReference>
<dbReference type="Gene3D" id="3.30.420.10">
    <property type="entry name" value="Ribonuclease H-like superfamily/Ribonuclease H"/>
    <property type="match status" value="1"/>
</dbReference>
<evidence type="ECO:0000313" key="2">
    <source>
        <dbReference type="EMBL" id="EHK52211.1"/>
    </source>
</evidence>
<dbReference type="RefSeq" id="WP_008840840.1">
    <property type="nucleotide sequence ID" value="NZ_AHAM01000368.1"/>
</dbReference>
<dbReference type="InterPro" id="IPR036397">
    <property type="entry name" value="RNaseH_sf"/>
</dbReference>
<feature type="non-terminal residue" evidence="2">
    <location>
        <position position="218"/>
    </location>
</feature>
<evidence type="ECO:0000259" key="1">
    <source>
        <dbReference type="Pfam" id="PF13358"/>
    </source>
</evidence>
<organism evidence="2 3">
    <name type="scientific">Mesorhizobium alhagi CCNWXJ12-2</name>
    <dbReference type="NCBI Taxonomy" id="1107882"/>
    <lineage>
        <taxon>Bacteria</taxon>
        <taxon>Pseudomonadati</taxon>
        <taxon>Pseudomonadota</taxon>
        <taxon>Alphaproteobacteria</taxon>
        <taxon>Hyphomicrobiales</taxon>
        <taxon>Phyllobacteriaceae</taxon>
        <taxon>Allomesorhizobium</taxon>
    </lineage>
</organism>
<keyword evidence="3" id="KW-1185">Reference proteome</keyword>
<protein>
    <submittedName>
        <fullName evidence="2">Putative transposase</fullName>
    </submittedName>
</protein>
<dbReference type="OrthoDB" id="2375382at2"/>
<accession>H0I483</accession>
<dbReference type="EMBL" id="AHAM01000368">
    <property type="protein sequence ID" value="EHK52211.1"/>
    <property type="molecule type" value="Genomic_DNA"/>
</dbReference>
<evidence type="ECO:0000313" key="3">
    <source>
        <dbReference type="Proteomes" id="UP000003250"/>
    </source>
</evidence>
<name>H0I483_9HYPH</name>
<dbReference type="InterPro" id="IPR047655">
    <property type="entry name" value="Transpos_IS630-like"/>
</dbReference>
<feature type="non-terminal residue" evidence="2">
    <location>
        <position position="1"/>
    </location>
</feature>
<dbReference type="NCBIfam" id="NF033545">
    <property type="entry name" value="transpos_IS630"/>
    <property type="match status" value="1"/>
</dbReference>
<proteinExistence type="predicted"/>
<dbReference type="AlphaFoldDB" id="H0I483"/>
<dbReference type="PANTHER" id="PTHR30347:SF1">
    <property type="entry name" value="MECHANOSENSITIVE CHANNEL MSCK"/>
    <property type="match status" value="1"/>
</dbReference>
<dbReference type="InterPro" id="IPR038717">
    <property type="entry name" value="Tc1-like_DDE_dom"/>
</dbReference>
<reference evidence="2 3" key="1">
    <citation type="journal article" date="2012" name="J. Bacteriol.">
        <title>Draft Genome Sequence of Mesorhizobium alhagi CCNWXJ12-2T, a Novel Salt-Resistant Species Isolated from the Desert of Northwestern China.</title>
        <authorList>
            <person name="Zhou M."/>
            <person name="Chen W."/>
            <person name="Chen H."/>
            <person name="Wei G."/>
        </authorList>
    </citation>
    <scope>NUCLEOTIDE SEQUENCE [LARGE SCALE GENOMIC DNA]</scope>
    <source>
        <strain evidence="2 3">CCNWXJ12-2</strain>
    </source>
</reference>